<dbReference type="FunFam" id="2.60.120.260:FF:000016">
    <property type="entry name" value="Contactin-associated protein-like 4 isoform 1"/>
    <property type="match status" value="2"/>
</dbReference>
<name>A0AAU9WII7_9CNID</name>
<keyword evidence="2" id="KW-0732">Signal</keyword>
<feature type="compositionally biased region" description="Polar residues" evidence="1">
    <location>
        <begin position="370"/>
        <end position="397"/>
    </location>
</feature>
<dbReference type="SMART" id="SM00231">
    <property type="entry name" value="FA58C"/>
    <property type="match status" value="2"/>
</dbReference>
<evidence type="ECO:0000313" key="4">
    <source>
        <dbReference type="EMBL" id="CAH3116080.1"/>
    </source>
</evidence>
<feature type="chain" id="PRO_5043684323" description="F5/8 type C domain-containing protein" evidence="2">
    <location>
        <begin position="27"/>
        <end position="436"/>
    </location>
</feature>
<sequence>MKKEKMNTSTALIVAFVLWFIRYVRSDCSLGLGMITGDIRDSQITASSSYSEWTQPFAGRLWNTRRPHGQTFGGWCATDWDRTPYLQIDFGQESVITAVATQGLDYPSGNWVKKYSLNYSCDGMNWETYQNMDKDTRLRGNKDDSSVVTNKLDKAIIARFIRILVREWNEYGIVCMRVEMYGCNTEEGGYKDCNAAAGMERGQISDKQVTASSFIQGHHPHQGRLNNVFKQVNGSALWGSWCAQNVDTTQYIQVDLKELRNISGVATQGSVSMGTWVTEYTLNYSSDGLQWQTYSNETGIAMTLRGNLDEVTVHKNMFKRRLGARYLRFIPRAWTPLGQICMRVEIYLCQIYQGCSKPTERSPTETSTTFSDKTFPSTRKLTPSATLKSSTKRTNPTVASESVARKLYSKGFRRKTTDTICLMAAWLLLMVNLLVD</sequence>
<dbReference type="EMBL" id="CALNXJ010000015">
    <property type="protein sequence ID" value="CAH3116080.1"/>
    <property type="molecule type" value="Genomic_DNA"/>
</dbReference>
<proteinExistence type="predicted"/>
<dbReference type="Pfam" id="PF00754">
    <property type="entry name" value="F5_F8_type_C"/>
    <property type="match status" value="2"/>
</dbReference>
<dbReference type="Proteomes" id="UP001159428">
    <property type="component" value="Unassembled WGS sequence"/>
</dbReference>
<dbReference type="PROSITE" id="PS01285">
    <property type="entry name" value="FA58C_1"/>
    <property type="match status" value="2"/>
</dbReference>
<feature type="signal peptide" evidence="2">
    <location>
        <begin position="1"/>
        <end position="26"/>
    </location>
</feature>
<comment type="caution">
    <text evidence="4">The sequence shown here is derived from an EMBL/GenBank/DDBJ whole genome shotgun (WGS) entry which is preliminary data.</text>
</comment>
<dbReference type="PROSITE" id="PS50022">
    <property type="entry name" value="FA58C_3"/>
    <property type="match status" value="2"/>
</dbReference>
<feature type="domain" description="F5/8 type C" evidence="3">
    <location>
        <begin position="193"/>
        <end position="349"/>
    </location>
</feature>
<protein>
    <recommendedName>
        <fullName evidence="3">F5/8 type C domain-containing protein</fullName>
    </recommendedName>
</protein>
<feature type="region of interest" description="Disordered" evidence="1">
    <location>
        <begin position="357"/>
        <end position="397"/>
    </location>
</feature>
<evidence type="ECO:0000256" key="1">
    <source>
        <dbReference type="SAM" id="MobiDB-lite"/>
    </source>
</evidence>
<dbReference type="PANTHER" id="PTHR24543">
    <property type="entry name" value="MULTICOPPER OXIDASE-RELATED"/>
    <property type="match status" value="1"/>
</dbReference>
<dbReference type="InterPro" id="IPR008979">
    <property type="entry name" value="Galactose-bd-like_sf"/>
</dbReference>
<dbReference type="CDD" id="cd00057">
    <property type="entry name" value="FA58C"/>
    <property type="match status" value="2"/>
</dbReference>
<accession>A0AAU9WII7</accession>
<evidence type="ECO:0000259" key="3">
    <source>
        <dbReference type="PROSITE" id="PS50022"/>
    </source>
</evidence>
<keyword evidence="5" id="KW-1185">Reference proteome</keyword>
<dbReference type="PANTHER" id="PTHR24543:SF335">
    <property type="entry name" value="EGF-LIKE REPEAT AND DISCOIDIN I-LIKE DOMAIN-CONTAINING PROTEIN 3"/>
    <property type="match status" value="1"/>
</dbReference>
<organism evidence="4 5">
    <name type="scientific">Pocillopora meandrina</name>
    <dbReference type="NCBI Taxonomy" id="46732"/>
    <lineage>
        <taxon>Eukaryota</taxon>
        <taxon>Metazoa</taxon>
        <taxon>Cnidaria</taxon>
        <taxon>Anthozoa</taxon>
        <taxon>Hexacorallia</taxon>
        <taxon>Scleractinia</taxon>
        <taxon>Astrocoeniina</taxon>
        <taxon>Pocilloporidae</taxon>
        <taxon>Pocillopora</taxon>
    </lineage>
</organism>
<dbReference type="SUPFAM" id="SSF49785">
    <property type="entry name" value="Galactose-binding domain-like"/>
    <property type="match status" value="2"/>
</dbReference>
<gene>
    <name evidence="4" type="ORF">PMEA_00006920</name>
</gene>
<evidence type="ECO:0000313" key="5">
    <source>
        <dbReference type="Proteomes" id="UP001159428"/>
    </source>
</evidence>
<reference evidence="4 5" key="1">
    <citation type="submission" date="2022-05" db="EMBL/GenBank/DDBJ databases">
        <authorList>
            <consortium name="Genoscope - CEA"/>
            <person name="William W."/>
        </authorList>
    </citation>
    <scope>NUCLEOTIDE SEQUENCE [LARGE SCALE GENOMIC DNA]</scope>
</reference>
<evidence type="ECO:0000256" key="2">
    <source>
        <dbReference type="SAM" id="SignalP"/>
    </source>
</evidence>
<feature type="domain" description="F5/8 type C" evidence="3">
    <location>
        <begin position="28"/>
        <end position="183"/>
    </location>
</feature>
<dbReference type="InterPro" id="IPR000421">
    <property type="entry name" value="FA58C"/>
</dbReference>
<dbReference type="AlphaFoldDB" id="A0AAU9WII7"/>
<dbReference type="Gene3D" id="2.60.120.260">
    <property type="entry name" value="Galactose-binding domain-like"/>
    <property type="match status" value="2"/>
</dbReference>